<comment type="caution">
    <text evidence="2">The sequence shown here is derived from an EMBL/GenBank/DDBJ whole genome shotgun (WGS) entry which is preliminary data.</text>
</comment>
<feature type="region of interest" description="Disordered" evidence="1">
    <location>
        <begin position="463"/>
        <end position="501"/>
    </location>
</feature>
<feature type="compositionally biased region" description="Basic and acidic residues" evidence="1">
    <location>
        <begin position="463"/>
        <end position="473"/>
    </location>
</feature>
<dbReference type="AlphaFoldDB" id="A0A8X6N4L4"/>
<evidence type="ECO:0000313" key="2">
    <source>
        <dbReference type="EMBL" id="GFS93749.1"/>
    </source>
</evidence>
<name>A0A8X6N4L4_NEPPI</name>
<dbReference type="EMBL" id="BMAW01053966">
    <property type="protein sequence ID" value="GFS93749.1"/>
    <property type="molecule type" value="Genomic_DNA"/>
</dbReference>
<feature type="region of interest" description="Disordered" evidence="1">
    <location>
        <begin position="1097"/>
        <end position="1127"/>
    </location>
</feature>
<feature type="region of interest" description="Disordered" evidence="1">
    <location>
        <begin position="235"/>
        <end position="293"/>
    </location>
</feature>
<sequence>MESSTNKNERTEVSKNDGKFAENCVPDGIFPIGDDVFVFSNTYYNSVSLHIRCFKKYGKTYYPTSEGIKLTPWWIEYIMGKRKSRNHKKNNQVDFSHLNDTFKYQADEETKHKQREELRNLREEFRRIIVPLIRRSINDRPSDITTYCARYFENLLEERRSVLSENSNQRDEFAEKEIKKVVGESNPQLQGSTSLPILTSGARLSLRETSSWSNPSDSSLPLRLWHMSYDVADTMSGIGDQSRNSTTKDDVVVEKRDKVEESGESFSLGNEASRRKDANENKNTSNDASREKQNSYLRDEICANSTSTCIDEVEQELTEIVNLASTSAFTLPQLTNRKKWSVDVGSENQVEIKSKSPDVSSGEEDDFEAYTKHHNERDIAASSSNISKEKTSFNTSLGFISHSKELDNSAAPKGDEYSSTATSKEEVENLANSVAGSIQDIIRGLNAMKLFLNAKLQKIKPLRESAKKPHLEGKIQGPPRKKRSATTFSSSDDQYKNTNTFKTKSNLPDVVLHNDIDAELARKLDKRKISDSESKTASKSSDESKLKFFAPENAGSTDCIIIPEDKASSLSNTLNRRNRTHPEESESNKLSRNNNEGIVNEGFTAEDRNEDNGLYSRNLRQYLMQNDWRQKSKYDKGYQPRKPPQSKYFPGFKIPFLSSDKNSQSSHFPNKIRQVSQTRRDSELPKIGEGGDSLVSNQRQCSVATETDTSQTAERARSIDARIRALRIQPHSEERSDPRAISKETDKMNGSHKIVDKSILRIMSTVSNADSSKVDKIEGKHSKPNDESKDELSTDSRKKSVQLPQNHSDTTKQYEGTEADLKPAKKSSSLNPCAECFNPSSKRINLSDPAKLDPRECSIENEDQVVKLENDNLSNPNLQQSTSNFPEVNVDWEYEILEDDIFLQDEDPLLFSGVPSIDSETENDAFSLSLSEIEDQDIFEREIYAAEQGLIDSTAYLREENGLLKTVNESDSTSAPNDESDECKTEEFKKRSCNLDMKMAEGDRISESAPEHSQGNNDTEEKQEEPGLSSACGDFVAAENNNAAGNREENLGEDAGNVQNADALGTILPDPPLINIENNASQNNRQDEEIELNFACFSGSDSSEVDSSDVSEGKFSEDDEYENDEQI</sequence>
<gene>
    <name evidence="2" type="primary">AVEN_76496_1</name>
    <name evidence="2" type="ORF">NPIL_236371</name>
</gene>
<feature type="compositionally biased region" description="Acidic residues" evidence="1">
    <location>
        <begin position="1117"/>
        <end position="1127"/>
    </location>
</feature>
<dbReference type="OrthoDB" id="6436651at2759"/>
<feature type="region of interest" description="Disordered" evidence="1">
    <location>
        <begin position="570"/>
        <end position="612"/>
    </location>
</feature>
<keyword evidence="3" id="KW-1185">Reference proteome</keyword>
<feature type="compositionally biased region" description="Basic and acidic residues" evidence="1">
    <location>
        <begin position="772"/>
        <end position="798"/>
    </location>
</feature>
<dbReference type="Proteomes" id="UP000887013">
    <property type="component" value="Unassembled WGS sequence"/>
</dbReference>
<feature type="compositionally biased region" description="Polar residues" evidence="1">
    <location>
        <begin position="694"/>
        <end position="713"/>
    </location>
</feature>
<feature type="region of interest" description="Disordered" evidence="1">
    <location>
        <begin position="631"/>
        <end position="756"/>
    </location>
</feature>
<feature type="compositionally biased region" description="Polar residues" evidence="1">
    <location>
        <begin position="659"/>
        <end position="677"/>
    </location>
</feature>
<feature type="region of interest" description="Disordered" evidence="1">
    <location>
        <begin position="1004"/>
        <end position="1053"/>
    </location>
</feature>
<feature type="region of interest" description="Disordered" evidence="1">
    <location>
        <begin position="967"/>
        <end position="988"/>
    </location>
</feature>
<reference evidence="2" key="1">
    <citation type="submission" date="2020-08" db="EMBL/GenBank/DDBJ databases">
        <title>Multicomponent nature underlies the extraordinary mechanical properties of spider dragline silk.</title>
        <authorList>
            <person name="Kono N."/>
            <person name="Nakamura H."/>
            <person name="Mori M."/>
            <person name="Yoshida Y."/>
            <person name="Ohtoshi R."/>
            <person name="Malay A.D."/>
            <person name="Moran D.A.P."/>
            <person name="Tomita M."/>
            <person name="Numata K."/>
            <person name="Arakawa K."/>
        </authorList>
    </citation>
    <scope>NUCLEOTIDE SEQUENCE</scope>
</reference>
<feature type="compositionally biased region" description="Polar residues" evidence="1">
    <location>
        <begin position="967"/>
        <end position="977"/>
    </location>
</feature>
<feature type="region of interest" description="Disordered" evidence="1">
    <location>
        <begin position="769"/>
        <end position="829"/>
    </location>
</feature>
<feature type="compositionally biased region" description="Basic and acidic residues" evidence="1">
    <location>
        <begin position="730"/>
        <end position="756"/>
    </location>
</feature>
<evidence type="ECO:0000313" key="3">
    <source>
        <dbReference type="Proteomes" id="UP000887013"/>
    </source>
</evidence>
<evidence type="ECO:0000256" key="1">
    <source>
        <dbReference type="SAM" id="MobiDB-lite"/>
    </source>
</evidence>
<feature type="compositionally biased region" description="Basic and acidic residues" evidence="1">
    <location>
        <begin position="246"/>
        <end position="261"/>
    </location>
</feature>
<feature type="compositionally biased region" description="Basic and acidic residues" evidence="1">
    <location>
        <begin position="714"/>
        <end position="723"/>
    </location>
</feature>
<feature type="compositionally biased region" description="Polar residues" evidence="1">
    <location>
        <begin position="485"/>
        <end position="501"/>
    </location>
</feature>
<feature type="compositionally biased region" description="Basic and acidic residues" evidence="1">
    <location>
        <begin position="580"/>
        <end position="589"/>
    </location>
</feature>
<accession>A0A8X6N4L4</accession>
<feature type="compositionally biased region" description="Polar residues" evidence="1">
    <location>
        <begin position="802"/>
        <end position="814"/>
    </location>
</feature>
<protein>
    <submittedName>
        <fullName evidence="2">Uncharacterized protein</fullName>
    </submittedName>
</protein>
<proteinExistence type="predicted"/>
<organism evidence="2 3">
    <name type="scientific">Nephila pilipes</name>
    <name type="common">Giant wood spider</name>
    <name type="synonym">Nephila maculata</name>
    <dbReference type="NCBI Taxonomy" id="299642"/>
    <lineage>
        <taxon>Eukaryota</taxon>
        <taxon>Metazoa</taxon>
        <taxon>Ecdysozoa</taxon>
        <taxon>Arthropoda</taxon>
        <taxon>Chelicerata</taxon>
        <taxon>Arachnida</taxon>
        <taxon>Araneae</taxon>
        <taxon>Araneomorphae</taxon>
        <taxon>Entelegynae</taxon>
        <taxon>Araneoidea</taxon>
        <taxon>Nephilidae</taxon>
        <taxon>Nephila</taxon>
    </lineage>
</organism>